<keyword evidence="3" id="KW-1185">Reference proteome</keyword>
<accession>A0AAD5U303</accession>
<dbReference type="AlphaFoldDB" id="A0AAD5U303"/>
<feature type="transmembrane region" description="Helical" evidence="1">
    <location>
        <begin position="21"/>
        <end position="38"/>
    </location>
</feature>
<evidence type="ECO:0000256" key="1">
    <source>
        <dbReference type="SAM" id="Phobius"/>
    </source>
</evidence>
<protein>
    <submittedName>
        <fullName evidence="2">Uncharacterized protein</fullName>
    </submittedName>
</protein>
<proteinExistence type="predicted"/>
<evidence type="ECO:0000313" key="2">
    <source>
        <dbReference type="EMBL" id="KAJ3216231.1"/>
    </source>
</evidence>
<evidence type="ECO:0000313" key="3">
    <source>
        <dbReference type="Proteomes" id="UP001211065"/>
    </source>
</evidence>
<keyword evidence="1" id="KW-1133">Transmembrane helix</keyword>
<dbReference type="Proteomes" id="UP001211065">
    <property type="component" value="Unassembled WGS sequence"/>
</dbReference>
<comment type="caution">
    <text evidence="2">The sequence shown here is derived from an EMBL/GenBank/DDBJ whole genome shotgun (WGS) entry which is preliminary data.</text>
</comment>
<keyword evidence="1" id="KW-0812">Transmembrane</keyword>
<sequence>MDISGNAFTDNLNGSSLIASTNLKLGLVLVALSVLGVYNSSLFRKHDEPDYNDRFDKFTLTSVTSVNGDISFIWRLIFDYKKNRLRVDSLEIPGANADSAEAYNARLQVAKEFFLNPTMKTFSGSVDLLSENNIQGPATLIFDNSDVYGIYTKDGETPVCKQYGHDDLLPHLSPFAGATDKGHLYVQGSLTHHWSNLNFPTHDGSESSQKTDLWVDEFTGLPLVMQAVGKVIKNEGKKYDAEVLHQVLAYVPEIDVRLLQVTTSMKQDVCVKIGGDIGLEWLMLLEEIPMLKNLWDVVDLQ</sequence>
<keyword evidence="1" id="KW-0472">Membrane</keyword>
<reference evidence="2" key="1">
    <citation type="submission" date="2020-05" db="EMBL/GenBank/DDBJ databases">
        <title>Phylogenomic resolution of chytrid fungi.</title>
        <authorList>
            <person name="Stajich J.E."/>
            <person name="Amses K."/>
            <person name="Simmons R."/>
            <person name="Seto K."/>
            <person name="Myers J."/>
            <person name="Bonds A."/>
            <person name="Quandt C.A."/>
            <person name="Barry K."/>
            <person name="Liu P."/>
            <person name="Grigoriev I."/>
            <person name="Longcore J.E."/>
            <person name="James T.Y."/>
        </authorList>
    </citation>
    <scope>NUCLEOTIDE SEQUENCE</scope>
    <source>
        <strain evidence="2">JEL0476</strain>
    </source>
</reference>
<dbReference type="EMBL" id="JADGJW010000490">
    <property type="protein sequence ID" value="KAJ3216231.1"/>
    <property type="molecule type" value="Genomic_DNA"/>
</dbReference>
<gene>
    <name evidence="2" type="ORF">HK099_005973</name>
</gene>
<name>A0AAD5U303_9FUNG</name>
<organism evidence="2 3">
    <name type="scientific">Clydaea vesicula</name>
    <dbReference type="NCBI Taxonomy" id="447962"/>
    <lineage>
        <taxon>Eukaryota</taxon>
        <taxon>Fungi</taxon>
        <taxon>Fungi incertae sedis</taxon>
        <taxon>Chytridiomycota</taxon>
        <taxon>Chytridiomycota incertae sedis</taxon>
        <taxon>Chytridiomycetes</taxon>
        <taxon>Lobulomycetales</taxon>
        <taxon>Lobulomycetaceae</taxon>
        <taxon>Clydaea</taxon>
    </lineage>
</organism>